<sequence>MIFQVFPWMYALLFVILILAYPFYLVDNPGLFVLCLVGNTSLFLAVAWFTNSRELSFWRGLRLLCASFSSGCANITIFYIIPVLLFYYVRMIVATCVGFRRGKVYTENWWMKTISERYQSQNSWNILEERSATHPGTSIEADALGNLKLNLNLGFYEAIFGCEKEIQFNHLEAKPDGNVMPVTRTLQISVPAGVKPGTRLLLSGEGDVNENGEKPGDLYVYLAMPLEEESLKRDGINIVSEIRITAAQAQIGTELSVNTIDGETKMMIPAGIRNGSYLTLAGHGVPKLGSPSERGDHMIRVVY</sequence>
<keyword evidence="4" id="KW-0472">Membrane</keyword>
<feature type="transmembrane region" description="Helical" evidence="4">
    <location>
        <begin position="31"/>
        <end position="51"/>
    </location>
</feature>
<accession>A0ABR8J7X3</accession>
<evidence type="ECO:0000256" key="1">
    <source>
        <dbReference type="ARBA" id="ARBA00022705"/>
    </source>
</evidence>
<dbReference type="RefSeq" id="WP_190907910.1">
    <property type="nucleotide sequence ID" value="NZ_JACJTQ010000030.1"/>
</dbReference>
<dbReference type="Pfam" id="PF01556">
    <property type="entry name" value="DnaJ_C"/>
    <property type="match status" value="1"/>
</dbReference>
<proteinExistence type="predicted"/>
<keyword evidence="3" id="KW-0143">Chaperone</keyword>
<dbReference type="EMBL" id="JACJTQ010000030">
    <property type="protein sequence ID" value="MBD2693663.1"/>
    <property type="molecule type" value="Genomic_DNA"/>
</dbReference>
<protein>
    <recommendedName>
        <fullName evidence="5">Chaperone DnaJ C-terminal domain-containing protein</fullName>
    </recommendedName>
</protein>
<comment type="caution">
    <text evidence="6">The sequence shown here is derived from an EMBL/GenBank/DDBJ whole genome shotgun (WGS) entry which is preliminary data.</text>
</comment>
<dbReference type="InterPro" id="IPR002939">
    <property type="entry name" value="DnaJ_C"/>
</dbReference>
<dbReference type="PANTHER" id="PTHR43096">
    <property type="entry name" value="DNAJ HOMOLOG 1, MITOCHONDRIAL-RELATED"/>
    <property type="match status" value="1"/>
</dbReference>
<keyword evidence="4" id="KW-0812">Transmembrane</keyword>
<organism evidence="6 7">
    <name type="scientific">Anabaena catenula FACHB-362</name>
    <dbReference type="NCBI Taxonomy" id="2692877"/>
    <lineage>
        <taxon>Bacteria</taxon>
        <taxon>Bacillati</taxon>
        <taxon>Cyanobacteriota</taxon>
        <taxon>Cyanophyceae</taxon>
        <taxon>Nostocales</taxon>
        <taxon>Nostocaceae</taxon>
        <taxon>Anabaena</taxon>
    </lineage>
</organism>
<evidence type="ECO:0000256" key="2">
    <source>
        <dbReference type="ARBA" id="ARBA00023016"/>
    </source>
</evidence>
<gene>
    <name evidence="6" type="ORF">H6G68_18190</name>
</gene>
<evidence type="ECO:0000313" key="7">
    <source>
        <dbReference type="Proteomes" id="UP000660381"/>
    </source>
</evidence>
<dbReference type="CDD" id="cd10747">
    <property type="entry name" value="DnaJ_C"/>
    <property type="match status" value="1"/>
</dbReference>
<keyword evidence="1" id="KW-0235">DNA replication</keyword>
<keyword evidence="2" id="KW-0346">Stress response</keyword>
<evidence type="ECO:0000256" key="3">
    <source>
        <dbReference type="ARBA" id="ARBA00023186"/>
    </source>
</evidence>
<dbReference type="InterPro" id="IPR008971">
    <property type="entry name" value="HSP40/DnaJ_pept-bd"/>
</dbReference>
<evidence type="ECO:0000313" key="6">
    <source>
        <dbReference type="EMBL" id="MBD2693663.1"/>
    </source>
</evidence>
<reference evidence="6 7" key="1">
    <citation type="journal article" date="2020" name="ISME J.">
        <title>Comparative genomics reveals insights into cyanobacterial evolution and habitat adaptation.</title>
        <authorList>
            <person name="Chen M.Y."/>
            <person name="Teng W.K."/>
            <person name="Zhao L."/>
            <person name="Hu C.X."/>
            <person name="Zhou Y.K."/>
            <person name="Han B.P."/>
            <person name="Song L.R."/>
            <person name="Shu W.S."/>
        </authorList>
    </citation>
    <scope>NUCLEOTIDE SEQUENCE [LARGE SCALE GENOMIC DNA]</scope>
    <source>
        <strain evidence="6 7">FACHB-362</strain>
    </source>
</reference>
<feature type="transmembrane region" description="Helical" evidence="4">
    <location>
        <begin position="63"/>
        <end position="89"/>
    </location>
</feature>
<dbReference type="PANTHER" id="PTHR43096:SF10">
    <property type="entry name" value="CHAPERONE PROTEIN DNAJ A6, CHLOROPLASTIC"/>
    <property type="match status" value="1"/>
</dbReference>
<dbReference type="Proteomes" id="UP000660381">
    <property type="component" value="Unassembled WGS sequence"/>
</dbReference>
<dbReference type="Gene3D" id="2.60.260.20">
    <property type="entry name" value="Urease metallochaperone UreE, N-terminal domain"/>
    <property type="match status" value="2"/>
</dbReference>
<name>A0ABR8J7X3_9NOST</name>
<feature type="transmembrane region" description="Helical" evidence="4">
    <location>
        <begin position="7"/>
        <end position="25"/>
    </location>
</feature>
<evidence type="ECO:0000256" key="4">
    <source>
        <dbReference type="SAM" id="Phobius"/>
    </source>
</evidence>
<evidence type="ECO:0000259" key="5">
    <source>
        <dbReference type="Pfam" id="PF01556"/>
    </source>
</evidence>
<feature type="domain" description="Chaperone DnaJ C-terminal" evidence="5">
    <location>
        <begin position="148"/>
        <end position="301"/>
    </location>
</feature>
<dbReference type="SUPFAM" id="SSF49493">
    <property type="entry name" value="HSP40/DnaJ peptide-binding domain"/>
    <property type="match status" value="2"/>
</dbReference>
<keyword evidence="7" id="KW-1185">Reference proteome</keyword>
<keyword evidence="4" id="KW-1133">Transmembrane helix</keyword>